<evidence type="ECO:0000256" key="4">
    <source>
        <dbReference type="ARBA" id="ARBA00022806"/>
    </source>
</evidence>
<keyword evidence="4 9" id="KW-0347">Helicase</keyword>
<reference evidence="13" key="1">
    <citation type="submission" date="2017-07" db="EMBL/GenBank/DDBJ databases">
        <title>Taro Niue Genome Assembly and Annotation.</title>
        <authorList>
            <person name="Atibalentja N."/>
            <person name="Keating K."/>
            <person name="Fields C.J."/>
        </authorList>
    </citation>
    <scope>NUCLEOTIDE SEQUENCE</scope>
    <source>
        <strain evidence="13">Niue_2</strain>
        <tissue evidence="13">Leaf</tissue>
    </source>
</reference>
<evidence type="ECO:0000256" key="3">
    <source>
        <dbReference type="ARBA" id="ARBA00022801"/>
    </source>
</evidence>
<dbReference type="GO" id="GO:0016787">
    <property type="term" value="F:hydrolase activity"/>
    <property type="evidence" value="ECO:0007669"/>
    <property type="project" value="UniProtKB-KW"/>
</dbReference>
<organism evidence="13 14">
    <name type="scientific">Colocasia esculenta</name>
    <name type="common">Wild taro</name>
    <name type="synonym">Arum esculentum</name>
    <dbReference type="NCBI Taxonomy" id="4460"/>
    <lineage>
        <taxon>Eukaryota</taxon>
        <taxon>Viridiplantae</taxon>
        <taxon>Streptophyta</taxon>
        <taxon>Embryophyta</taxon>
        <taxon>Tracheophyta</taxon>
        <taxon>Spermatophyta</taxon>
        <taxon>Magnoliopsida</taxon>
        <taxon>Liliopsida</taxon>
        <taxon>Araceae</taxon>
        <taxon>Aroideae</taxon>
        <taxon>Colocasieae</taxon>
        <taxon>Colocasia</taxon>
    </lineage>
</organism>
<dbReference type="InterPro" id="IPR027417">
    <property type="entry name" value="P-loop_NTPase"/>
</dbReference>
<dbReference type="CDD" id="cd18809">
    <property type="entry name" value="SF1_C_RecD"/>
    <property type="match status" value="1"/>
</dbReference>
<evidence type="ECO:0000256" key="1">
    <source>
        <dbReference type="ARBA" id="ARBA00022741"/>
    </source>
</evidence>
<dbReference type="GO" id="GO:0000723">
    <property type="term" value="P:telomere maintenance"/>
    <property type="evidence" value="ECO:0007669"/>
    <property type="project" value="InterPro"/>
</dbReference>
<feature type="domain" description="DNA helicase Pif1-like 2B" evidence="12">
    <location>
        <begin position="307"/>
        <end position="345"/>
    </location>
</feature>
<feature type="region of interest" description="Disordered" evidence="10">
    <location>
        <begin position="475"/>
        <end position="496"/>
    </location>
</feature>
<accession>A0A843V8P7</accession>
<dbReference type="GO" id="GO:0005524">
    <property type="term" value="F:ATP binding"/>
    <property type="evidence" value="ECO:0007669"/>
    <property type="project" value="UniProtKB-KW"/>
</dbReference>
<dbReference type="EC" id="5.6.2.3" evidence="9"/>
<sequence>MEANRRHALALQQLHRHHGTPDGSGIINATTNVASSDLLTPQQEAVLRAVQQGCSIFITGSAGTGKSFLLGHIIAALRRIHQPDAVFVTASTGIAACALGGQTLHSFAGIGLGRGDRDTLLRRAATSHGAAKRWRRAAALVIDEISMVDGGVFDALDYIARALRWQHRRWGGLQLVVSGDFFQLPPIKAPDPTKEFAFEADCWDSSFDLQVELTHVFRQSDSRLIDLLQGIRRGEPIPQQHLLPLLEPCSKGGECDRDDEENVTRLFPRNDDVRRVNEERLRSLGREVITFVAADTGSEPWRSQLRQGIAPEVLELCVGARVMLIKNTDPAAGLVNGSTGVVTGFIVEEEEDGGGGVGRWRLLPRVRFERGTGGGSVEVTVRREKWDVMEGEKVMARRTQVPLILAWALSVHKCQGMTLERLHTDLSRAFGCGMVYVALSRVRSLDGLRLSGGGFDPGKVKAHPKVVQFYHHHLASSGPPTPLLLPPAGTPTSRWP</sequence>
<dbReference type="Pfam" id="PF05970">
    <property type="entry name" value="PIF1"/>
    <property type="match status" value="1"/>
</dbReference>
<evidence type="ECO:0000259" key="12">
    <source>
        <dbReference type="Pfam" id="PF21530"/>
    </source>
</evidence>
<comment type="catalytic activity">
    <reaction evidence="9">
        <text>ATP + H2O = ADP + phosphate + H(+)</text>
        <dbReference type="Rhea" id="RHEA:13065"/>
        <dbReference type="ChEBI" id="CHEBI:15377"/>
        <dbReference type="ChEBI" id="CHEBI:15378"/>
        <dbReference type="ChEBI" id="CHEBI:30616"/>
        <dbReference type="ChEBI" id="CHEBI:43474"/>
        <dbReference type="ChEBI" id="CHEBI:456216"/>
        <dbReference type="EC" id="5.6.2.3"/>
    </reaction>
</comment>
<dbReference type="PANTHER" id="PTHR47642">
    <property type="entry name" value="ATP-DEPENDENT DNA HELICASE"/>
    <property type="match status" value="1"/>
</dbReference>
<evidence type="ECO:0000256" key="7">
    <source>
        <dbReference type="ARBA" id="ARBA00023204"/>
    </source>
</evidence>
<dbReference type="CDD" id="cd18037">
    <property type="entry name" value="DEXSc_Pif1_like"/>
    <property type="match status" value="1"/>
</dbReference>
<dbReference type="GO" id="GO:0006310">
    <property type="term" value="P:DNA recombination"/>
    <property type="evidence" value="ECO:0007669"/>
    <property type="project" value="UniProtKB-KW"/>
</dbReference>
<dbReference type="OrthoDB" id="272985at2759"/>
<dbReference type="Proteomes" id="UP000652761">
    <property type="component" value="Unassembled WGS sequence"/>
</dbReference>
<dbReference type="GO" id="GO:0006281">
    <property type="term" value="P:DNA repair"/>
    <property type="evidence" value="ECO:0007669"/>
    <property type="project" value="UniProtKB-KW"/>
</dbReference>
<comment type="cofactor">
    <cofactor evidence="9">
        <name>Mg(2+)</name>
        <dbReference type="ChEBI" id="CHEBI:18420"/>
    </cofactor>
</comment>
<name>A0A843V8P7_COLES</name>
<evidence type="ECO:0000256" key="9">
    <source>
        <dbReference type="RuleBase" id="RU363044"/>
    </source>
</evidence>
<keyword evidence="9" id="KW-0233">DNA recombination</keyword>
<dbReference type="Gene3D" id="3.40.50.300">
    <property type="entry name" value="P-loop containing nucleotide triphosphate hydrolases"/>
    <property type="match status" value="1"/>
</dbReference>
<dbReference type="EMBL" id="NMUH01001479">
    <property type="protein sequence ID" value="MQL92731.1"/>
    <property type="molecule type" value="Genomic_DNA"/>
</dbReference>
<comment type="similarity">
    <text evidence="9">Belongs to the helicase family.</text>
</comment>
<keyword evidence="6" id="KW-0238">DNA-binding</keyword>
<keyword evidence="3 9" id="KW-0378">Hydrolase</keyword>
<dbReference type="PANTHER" id="PTHR47642:SF5">
    <property type="entry name" value="ATP-DEPENDENT DNA HELICASE"/>
    <property type="match status" value="1"/>
</dbReference>
<dbReference type="Pfam" id="PF21530">
    <property type="entry name" value="Pif1_2B_dom"/>
    <property type="match status" value="1"/>
</dbReference>
<evidence type="ECO:0000256" key="6">
    <source>
        <dbReference type="ARBA" id="ARBA00023125"/>
    </source>
</evidence>
<dbReference type="AlphaFoldDB" id="A0A843V8P7"/>
<keyword evidence="1 9" id="KW-0547">Nucleotide-binding</keyword>
<feature type="domain" description="DNA helicase Pif1-like DEAD-box helicase" evidence="11">
    <location>
        <begin position="39"/>
        <end position="222"/>
    </location>
</feature>
<keyword evidence="2 9" id="KW-0227">DNA damage</keyword>
<keyword evidence="14" id="KW-1185">Reference proteome</keyword>
<keyword evidence="7 9" id="KW-0234">DNA repair</keyword>
<gene>
    <name evidence="13" type="ORF">Taro_025362</name>
</gene>
<dbReference type="GO" id="GO:0043139">
    <property type="term" value="F:5'-3' DNA helicase activity"/>
    <property type="evidence" value="ECO:0007669"/>
    <property type="project" value="UniProtKB-EC"/>
</dbReference>
<keyword evidence="5 9" id="KW-0067">ATP-binding</keyword>
<dbReference type="InterPro" id="IPR051055">
    <property type="entry name" value="PIF1_helicase"/>
</dbReference>
<dbReference type="InterPro" id="IPR010285">
    <property type="entry name" value="DNA_helicase_pif1-like_DEAD"/>
</dbReference>
<keyword evidence="8" id="KW-0413">Isomerase</keyword>
<evidence type="ECO:0000256" key="5">
    <source>
        <dbReference type="ARBA" id="ARBA00022840"/>
    </source>
</evidence>
<feature type="compositionally biased region" description="Pro residues" evidence="10">
    <location>
        <begin position="479"/>
        <end position="489"/>
    </location>
</feature>
<evidence type="ECO:0000259" key="11">
    <source>
        <dbReference type="Pfam" id="PF05970"/>
    </source>
</evidence>
<dbReference type="SUPFAM" id="SSF52540">
    <property type="entry name" value="P-loop containing nucleoside triphosphate hydrolases"/>
    <property type="match status" value="2"/>
</dbReference>
<evidence type="ECO:0000313" key="13">
    <source>
        <dbReference type="EMBL" id="MQL92731.1"/>
    </source>
</evidence>
<evidence type="ECO:0000256" key="10">
    <source>
        <dbReference type="SAM" id="MobiDB-lite"/>
    </source>
</evidence>
<protein>
    <recommendedName>
        <fullName evidence="9">ATP-dependent DNA helicase</fullName>
        <ecNumber evidence="9">5.6.2.3</ecNumber>
    </recommendedName>
</protein>
<evidence type="ECO:0000256" key="8">
    <source>
        <dbReference type="ARBA" id="ARBA00023235"/>
    </source>
</evidence>
<evidence type="ECO:0000313" key="14">
    <source>
        <dbReference type="Proteomes" id="UP000652761"/>
    </source>
</evidence>
<dbReference type="InterPro" id="IPR049163">
    <property type="entry name" value="Pif1-like_2B_dom"/>
</dbReference>
<comment type="caution">
    <text evidence="13">The sequence shown here is derived from an EMBL/GenBank/DDBJ whole genome shotgun (WGS) entry which is preliminary data.</text>
</comment>
<proteinExistence type="inferred from homology"/>
<evidence type="ECO:0000256" key="2">
    <source>
        <dbReference type="ARBA" id="ARBA00022763"/>
    </source>
</evidence>